<keyword evidence="2" id="KW-0238">DNA-binding</keyword>
<dbReference type="InterPro" id="IPR028082">
    <property type="entry name" value="Peripla_BP_I"/>
</dbReference>
<dbReference type="InterPro" id="IPR000843">
    <property type="entry name" value="HTH_LacI"/>
</dbReference>
<protein>
    <submittedName>
        <fullName evidence="6">LacI family transcriptional regulator</fullName>
    </submittedName>
</protein>
<dbReference type="EMBL" id="CP016893">
    <property type="protein sequence ID" value="AST57607.1"/>
    <property type="molecule type" value="Genomic_DNA"/>
</dbReference>
<dbReference type="Proteomes" id="UP000214975">
    <property type="component" value="Chromosome"/>
</dbReference>
<dbReference type="PROSITE" id="PS50932">
    <property type="entry name" value="HTH_LACI_2"/>
    <property type="match status" value="1"/>
</dbReference>
<evidence type="ECO:0000259" key="4">
    <source>
        <dbReference type="PROSITE" id="PS50932"/>
    </source>
</evidence>
<evidence type="ECO:0000313" key="7">
    <source>
        <dbReference type="Proteomes" id="UP000214975"/>
    </source>
</evidence>
<feature type="domain" description="HTH lacI-type" evidence="4">
    <location>
        <begin position="3"/>
        <end position="57"/>
    </location>
</feature>
<dbReference type="RefSeq" id="WP_015310725.1">
    <property type="nucleotide sequence ID" value="NZ_CP016893.1"/>
</dbReference>
<dbReference type="InterPro" id="IPR010982">
    <property type="entry name" value="Lambda_DNA-bd_dom_sf"/>
</dbReference>
<dbReference type="Gene3D" id="1.10.260.40">
    <property type="entry name" value="lambda repressor-like DNA-binding domains"/>
    <property type="match status" value="1"/>
</dbReference>
<dbReference type="GO" id="GO:0000976">
    <property type="term" value="F:transcription cis-regulatory region binding"/>
    <property type="evidence" value="ECO:0007669"/>
    <property type="project" value="TreeGrafter"/>
</dbReference>
<dbReference type="Pfam" id="PF00356">
    <property type="entry name" value="LacI"/>
    <property type="match status" value="1"/>
</dbReference>
<keyword evidence="1" id="KW-0805">Transcription regulation</keyword>
<dbReference type="AlphaFoldDB" id="A0A231VFZ7"/>
<dbReference type="EMBL" id="NKHD01000025">
    <property type="protein sequence ID" value="OXT07059.1"/>
    <property type="molecule type" value="Genomic_DNA"/>
</dbReference>
<dbReference type="SUPFAM" id="SSF53822">
    <property type="entry name" value="Periplasmic binding protein-like I"/>
    <property type="match status" value="1"/>
</dbReference>
<dbReference type="Proteomes" id="UP000215301">
    <property type="component" value="Unassembled WGS sequence"/>
</dbReference>
<dbReference type="PANTHER" id="PTHR30146:SF109">
    <property type="entry name" value="HTH-TYPE TRANSCRIPTIONAL REGULATOR GALS"/>
    <property type="match status" value="1"/>
</dbReference>
<gene>
    <name evidence="6" type="ORF">CE561_09140</name>
    <name evidence="5" type="ORF">Thert_01587</name>
</gene>
<keyword evidence="3" id="KW-0804">Transcription</keyword>
<sequence length="337" mass="37638">MNVTIKDVAQRAHVAPSTVSRVIADNPRISKETKERVFKAMEELGYYPNAIARSLASKMTYTIGLIMPRSAEDAFSNPFFPEVMRGISVVAHNEKYDLLISTSGNEEEEKQAVINMVKGKRVDGIVLLCSRTTDELIPWLREEKFPFTVIGKPLDSKGVCWVDNDNIGASRLATNYLIKHGHREIAFISGSLEFVVSLDRLDGYKLALEENNIPFDKELVAQDEFSEDGGYNAMMRILKQKKPTAVVVTDDIMSFGVIRAAIDYGLKVPQDVSLIGFNNIPLSAYANPPLTTIDISTFELGVKSAELLLKILKNKDYIADHIIVPVKLIERKSCIKR</sequence>
<dbReference type="GO" id="GO:0003700">
    <property type="term" value="F:DNA-binding transcription factor activity"/>
    <property type="evidence" value="ECO:0007669"/>
    <property type="project" value="TreeGrafter"/>
</dbReference>
<dbReference type="Pfam" id="PF13377">
    <property type="entry name" value="Peripla_BP_3"/>
    <property type="match status" value="1"/>
</dbReference>
<evidence type="ECO:0000256" key="2">
    <source>
        <dbReference type="ARBA" id="ARBA00023125"/>
    </source>
</evidence>
<dbReference type="CDD" id="cd06294">
    <property type="entry name" value="PBP1_MalR-like"/>
    <property type="match status" value="1"/>
</dbReference>
<reference evidence="6 8" key="2">
    <citation type="submission" date="2017-06" db="EMBL/GenBank/DDBJ databases">
        <title>Isolation and characterization of a thermophilic and butanogenic Thermoanaerobacterium thermosaccharolyticum M5 capable of efficient degradation of hemicellulose.</title>
        <authorList>
            <person name="Xin F."/>
            <person name="Jiang Y."/>
        </authorList>
    </citation>
    <scope>NUCLEOTIDE SEQUENCE [LARGE SCALE GENOMIC DNA]</scope>
    <source>
        <strain evidence="6 8">M5</strain>
    </source>
</reference>
<organism evidence="6 8">
    <name type="scientific">Thermoanaerobacterium thermosaccharolyticum</name>
    <name type="common">Clostridium thermosaccharolyticum</name>
    <dbReference type="NCBI Taxonomy" id="1517"/>
    <lineage>
        <taxon>Bacteria</taxon>
        <taxon>Bacillati</taxon>
        <taxon>Bacillota</taxon>
        <taxon>Clostridia</taxon>
        <taxon>Thermoanaerobacterales</taxon>
        <taxon>Thermoanaerobacteraceae</taxon>
        <taxon>Thermoanaerobacterium</taxon>
    </lineage>
</organism>
<dbReference type="SUPFAM" id="SSF47413">
    <property type="entry name" value="lambda repressor-like DNA-binding domains"/>
    <property type="match status" value="1"/>
</dbReference>
<dbReference type="Gene3D" id="3.40.50.2300">
    <property type="match status" value="2"/>
</dbReference>
<evidence type="ECO:0000313" key="6">
    <source>
        <dbReference type="EMBL" id="OXT07059.1"/>
    </source>
</evidence>
<evidence type="ECO:0000313" key="8">
    <source>
        <dbReference type="Proteomes" id="UP000215301"/>
    </source>
</evidence>
<dbReference type="PANTHER" id="PTHR30146">
    <property type="entry name" value="LACI-RELATED TRANSCRIPTIONAL REPRESSOR"/>
    <property type="match status" value="1"/>
</dbReference>
<dbReference type="SMART" id="SM00354">
    <property type="entry name" value="HTH_LACI"/>
    <property type="match status" value="1"/>
</dbReference>
<reference evidence="5 7" key="1">
    <citation type="submission" date="2016-08" db="EMBL/GenBank/DDBJ databases">
        <title>A novel genetic cassette of butanologenic Thermoanaerobacterium thermosaccharolyticum that directly convert cellulose to butanol.</title>
        <authorList>
            <person name="Li T."/>
            <person name="He J."/>
        </authorList>
    </citation>
    <scope>NUCLEOTIDE SEQUENCE [LARGE SCALE GENOMIC DNA]</scope>
    <source>
        <strain evidence="5 7">TG57</strain>
    </source>
</reference>
<dbReference type="CDD" id="cd01392">
    <property type="entry name" value="HTH_LacI"/>
    <property type="match status" value="1"/>
</dbReference>
<proteinExistence type="predicted"/>
<name>A0A231VFZ7_THETR</name>
<evidence type="ECO:0000256" key="1">
    <source>
        <dbReference type="ARBA" id="ARBA00023015"/>
    </source>
</evidence>
<evidence type="ECO:0000256" key="3">
    <source>
        <dbReference type="ARBA" id="ARBA00023163"/>
    </source>
</evidence>
<accession>A0A231VFZ7</accession>
<evidence type="ECO:0000313" key="5">
    <source>
        <dbReference type="EMBL" id="AST57607.1"/>
    </source>
</evidence>
<dbReference type="InterPro" id="IPR046335">
    <property type="entry name" value="LacI/GalR-like_sensor"/>
</dbReference>